<dbReference type="Proteomes" id="UP000198706">
    <property type="component" value="Unassembled WGS sequence"/>
</dbReference>
<keyword evidence="1" id="KW-0732">Signal</keyword>
<gene>
    <name evidence="2" type="ORF">SAMN05216186_11841</name>
</gene>
<sequence length="1223" mass="136119">MSQLIRKSRVSHGLPLKPLDAAILFALAMGAAQAETRGPLDCDAQGCASDGQPVVRVISKGESEPLSAGSLPDADGLARERRATVDLQQLPPGKASARLTLELPGGGSIWATEDPALTEPVLNVQGSPQAAFAQGRLTEPVRFHVYSNYAGFIERMELVLYRGSDIDRVTPLATQAIEPGVSRELAWNIDLPEGTHLRQGDELQYVLRAYGADGSVDETWAQRIRLVRPEDRRRSLEQQRLSAGSELRDLSAEALESRRLLSESYGRGSALRQQNIPIHGSRVRVSGQDIPDGYQLSINGQPVPVDLERKFVAEYLLPVGSHTFDLRLRNRDKEIDRQLQVDVTGRYLFLVAIADVTASENRVSGAVEALSADDRYEDFLVDGRLGFYLKGKIRGKYLITAQADTREQRAGDLFSGFFRADAQDVFRRLDPDAYYPVYGDDSTTRRDVDTQGKLYVRVDWDRNQALWGNFQTGLTGTEYAQYVRSLYGAALKWRSRDSTELGEARSEVRVFGSEAQTSLGHSEFLGTGGSLYYLRHTDILRGSEQVVLELRDPTTGRVEARTVLVRDVDYQLDELQGRMILTRPLLQISRENAPTLTRDTPLGGYTNVLLVDYEYISRGIRYGEVTGGLRGKQWFGEHLALGGTYVDENRAGDDYRLMGVDTTLQAGRGTYLKLEQAHSESTSAPVFYSDNGGLSFARLNPNGRREGDAQALEARANLKELGLLDNEWALAGWYRLVDSGYSISRFDIGMPVMEKGAEFSGELSETLELSGRASRAERGIDRFDQAQIGAGWQLSEDDQLDAELRQTTETRSSDAVEGTLGALRYTRRITPSLEVYGVGQLTLDNDNGRYRDNDALTLGGKYLFGDLSSVGAEVTGGDRGNAASINGEYRVAADHSLYGGYTVTTDSSAETDPLFGGKPGGLTLGQRWRLSNQASLFNESQWLKSGEEQGIAHTFGMDFYPVEGWNYGFTVQEGELEAVSGVVDRHALSVRGGHVSAKTTWSSALEYRRDTGAEERRQWLTTHRMLHKLDESWRIAGRLNISDTRDQIDTRAGARFVESNLGFSWRPADNTRWGLLGKYTYLYDLSTLGQEGDVSRFDQRSHVLALEGTYRFDQRWEFAGKLAERLGQARAGRLEGEWFDSRASLAAAQMRYRLQGAWSALGEYRVLEVKDGGARQGWLVGVDRDVGENFRVGAGYNFTDFSDDLTRLDYRYQGWFLNFVGFY</sequence>
<keyword evidence="3" id="KW-1185">Reference proteome</keyword>
<accession>A0A1G9J325</accession>
<proteinExistence type="predicted"/>
<dbReference type="Gene3D" id="2.40.160.10">
    <property type="entry name" value="Porin"/>
    <property type="match status" value="1"/>
</dbReference>
<feature type="signal peptide" evidence="1">
    <location>
        <begin position="1"/>
        <end position="34"/>
    </location>
</feature>
<dbReference type="AlphaFoldDB" id="A0A1G9J325"/>
<feature type="chain" id="PRO_5011776003" description="Outer membrane protein beta-barrel family protein" evidence="1">
    <location>
        <begin position="35"/>
        <end position="1223"/>
    </location>
</feature>
<evidence type="ECO:0000313" key="3">
    <source>
        <dbReference type="Proteomes" id="UP000198706"/>
    </source>
</evidence>
<reference evidence="2 3" key="1">
    <citation type="submission" date="2016-10" db="EMBL/GenBank/DDBJ databases">
        <authorList>
            <person name="de Groot N.N."/>
        </authorList>
    </citation>
    <scope>NUCLEOTIDE SEQUENCE [LARGE SCALE GENOMIC DNA]</scope>
    <source>
        <strain evidence="2 3">JCM 21544</strain>
    </source>
</reference>
<dbReference type="RefSeq" id="WP_084338368.1">
    <property type="nucleotide sequence ID" value="NZ_FNFD01000018.1"/>
</dbReference>
<dbReference type="STRING" id="137658.SAMN05216186_11841"/>
<dbReference type="EMBL" id="FNFD01000018">
    <property type="protein sequence ID" value="SDL31908.1"/>
    <property type="molecule type" value="Genomic_DNA"/>
</dbReference>
<dbReference type="SUPFAM" id="SSF56935">
    <property type="entry name" value="Porins"/>
    <property type="match status" value="1"/>
</dbReference>
<organism evidence="2 3">
    <name type="scientific">Pseudomonas indica</name>
    <dbReference type="NCBI Taxonomy" id="137658"/>
    <lineage>
        <taxon>Bacteria</taxon>
        <taxon>Pseudomonadati</taxon>
        <taxon>Pseudomonadota</taxon>
        <taxon>Gammaproteobacteria</taxon>
        <taxon>Pseudomonadales</taxon>
        <taxon>Pseudomonadaceae</taxon>
        <taxon>Pseudomonas</taxon>
    </lineage>
</organism>
<name>A0A1G9J325_9PSED</name>
<evidence type="ECO:0008006" key="4">
    <source>
        <dbReference type="Google" id="ProtNLM"/>
    </source>
</evidence>
<evidence type="ECO:0000256" key="1">
    <source>
        <dbReference type="SAM" id="SignalP"/>
    </source>
</evidence>
<dbReference type="InterPro" id="IPR023614">
    <property type="entry name" value="Porin_dom_sf"/>
</dbReference>
<protein>
    <recommendedName>
        <fullName evidence="4">Outer membrane protein beta-barrel family protein</fullName>
    </recommendedName>
</protein>
<evidence type="ECO:0000313" key="2">
    <source>
        <dbReference type="EMBL" id="SDL31908.1"/>
    </source>
</evidence>